<reference evidence="6" key="2">
    <citation type="submission" date="2020-09" db="EMBL/GenBank/DDBJ databases">
        <authorList>
            <person name="Sun Q."/>
            <person name="Zhou Y."/>
        </authorList>
    </citation>
    <scope>NUCLEOTIDE SEQUENCE</scope>
    <source>
        <strain evidence="6">CGMCC 1.12751</strain>
    </source>
</reference>
<dbReference type="EMBL" id="BMFQ01000002">
    <property type="protein sequence ID" value="GGG47951.1"/>
    <property type="molecule type" value="Genomic_DNA"/>
</dbReference>
<feature type="chain" id="PRO_5036895380" description="Intradiol ring-cleavage dioxygenases domain-containing protein" evidence="4">
    <location>
        <begin position="23"/>
        <end position="208"/>
    </location>
</feature>
<comment type="similarity">
    <text evidence="1">Belongs to the intradiol ring-cleavage dioxygenase family.</text>
</comment>
<keyword evidence="7" id="KW-1185">Reference proteome</keyword>
<evidence type="ECO:0000256" key="1">
    <source>
        <dbReference type="ARBA" id="ARBA00007825"/>
    </source>
</evidence>
<name>A0A917GIP4_9FLAO</name>
<dbReference type="SUPFAM" id="SSF49482">
    <property type="entry name" value="Aromatic compound dioxygenase"/>
    <property type="match status" value="1"/>
</dbReference>
<protein>
    <recommendedName>
        <fullName evidence="5">Intradiol ring-cleavage dioxygenases domain-containing protein</fullName>
    </recommendedName>
</protein>
<accession>A0A917GIP4</accession>
<dbReference type="Proteomes" id="UP000625976">
    <property type="component" value="Unassembled WGS sequence"/>
</dbReference>
<dbReference type="InterPro" id="IPR050770">
    <property type="entry name" value="Intradiol_RC_Dioxygenase"/>
</dbReference>
<proteinExistence type="inferred from homology"/>
<keyword evidence="3" id="KW-0560">Oxidoreductase</keyword>
<dbReference type="GO" id="GO:0016702">
    <property type="term" value="F:oxidoreductase activity, acting on single donors with incorporation of molecular oxygen, incorporation of two atoms of oxygen"/>
    <property type="evidence" value="ECO:0007669"/>
    <property type="project" value="InterPro"/>
</dbReference>
<dbReference type="RefSeq" id="WP_188464209.1">
    <property type="nucleotide sequence ID" value="NZ_BMFQ01000002.1"/>
</dbReference>
<organism evidence="6 7">
    <name type="scientific">Bizionia arctica</name>
    <dbReference type="NCBI Taxonomy" id="1495645"/>
    <lineage>
        <taxon>Bacteria</taxon>
        <taxon>Pseudomonadati</taxon>
        <taxon>Bacteroidota</taxon>
        <taxon>Flavobacteriia</taxon>
        <taxon>Flavobacteriales</taxon>
        <taxon>Flavobacteriaceae</taxon>
        <taxon>Bizionia</taxon>
    </lineage>
</organism>
<comment type="caution">
    <text evidence="6">The sequence shown here is derived from an EMBL/GenBank/DDBJ whole genome shotgun (WGS) entry which is preliminary data.</text>
</comment>
<keyword evidence="2" id="KW-0223">Dioxygenase</keyword>
<evidence type="ECO:0000256" key="2">
    <source>
        <dbReference type="ARBA" id="ARBA00022964"/>
    </source>
</evidence>
<dbReference type="InterPro" id="IPR015889">
    <property type="entry name" value="Intradiol_dOase_core"/>
</dbReference>
<dbReference type="Gene3D" id="2.60.130.10">
    <property type="entry name" value="Aromatic compound dioxygenase"/>
    <property type="match status" value="1"/>
</dbReference>
<sequence length="208" mass="23940">MKNLIFILSITYFLGTFNMLQAQDSAEVLEEIPFDYISRNPIYDYDAKLISSTDTVPGFDTYENKLKISGTIFKSDGVTPAKDVILYICQADDNGEYILKHENDKRYVYNRGWVITDAEGQYTFYTYIPGSYSHSKELRKINPTIKEAGKSEYAMNSLIFEDDPFLTKGCRKKMDKKGMTNILTTLKKDNMYETTYNITLKEDGSDTQ</sequence>
<dbReference type="PANTHER" id="PTHR33711:SF11">
    <property type="entry name" value="DIOXYGENASE"/>
    <property type="match status" value="1"/>
</dbReference>
<evidence type="ECO:0000313" key="6">
    <source>
        <dbReference type="EMBL" id="GGG47951.1"/>
    </source>
</evidence>
<feature type="domain" description="Intradiol ring-cleavage dioxygenases" evidence="5">
    <location>
        <begin position="63"/>
        <end position="136"/>
    </location>
</feature>
<evidence type="ECO:0000256" key="3">
    <source>
        <dbReference type="ARBA" id="ARBA00023002"/>
    </source>
</evidence>
<dbReference type="InterPro" id="IPR000627">
    <property type="entry name" value="Intradiol_dOase_C"/>
</dbReference>
<feature type="signal peptide" evidence="4">
    <location>
        <begin position="1"/>
        <end position="22"/>
    </location>
</feature>
<evidence type="ECO:0000313" key="7">
    <source>
        <dbReference type="Proteomes" id="UP000625976"/>
    </source>
</evidence>
<dbReference type="GO" id="GO:0008199">
    <property type="term" value="F:ferric iron binding"/>
    <property type="evidence" value="ECO:0007669"/>
    <property type="project" value="InterPro"/>
</dbReference>
<reference evidence="6" key="1">
    <citation type="journal article" date="2014" name="Int. J. Syst. Evol. Microbiol.">
        <title>Complete genome sequence of Corynebacterium casei LMG S-19264T (=DSM 44701T), isolated from a smear-ripened cheese.</title>
        <authorList>
            <consortium name="US DOE Joint Genome Institute (JGI-PGF)"/>
            <person name="Walter F."/>
            <person name="Albersmeier A."/>
            <person name="Kalinowski J."/>
            <person name="Ruckert C."/>
        </authorList>
    </citation>
    <scope>NUCLEOTIDE SEQUENCE</scope>
    <source>
        <strain evidence="6">CGMCC 1.12751</strain>
    </source>
</reference>
<dbReference type="Pfam" id="PF00775">
    <property type="entry name" value="Dioxygenase_C"/>
    <property type="match status" value="1"/>
</dbReference>
<keyword evidence="4" id="KW-0732">Signal</keyword>
<dbReference type="PANTHER" id="PTHR33711">
    <property type="entry name" value="DIOXYGENASE, PUTATIVE (AFU_ORTHOLOGUE AFUA_2G02910)-RELATED"/>
    <property type="match status" value="1"/>
</dbReference>
<evidence type="ECO:0000256" key="4">
    <source>
        <dbReference type="SAM" id="SignalP"/>
    </source>
</evidence>
<evidence type="ECO:0000259" key="5">
    <source>
        <dbReference type="Pfam" id="PF00775"/>
    </source>
</evidence>
<dbReference type="AlphaFoldDB" id="A0A917GIP4"/>
<gene>
    <name evidence="6" type="ORF">GCM10010976_19170</name>
</gene>